<accession>A0A3B0PNI2</accession>
<keyword evidence="3" id="KW-1185">Reference proteome</keyword>
<keyword evidence="1" id="KW-0812">Transmembrane</keyword>
<reference evidence="3" key="1">
    <citation type="submission" date="2017-11" db="EMBL/GenBank/DDBJ databases">
        <authorList>
            <person name="Seth-Smith MB H."/>
        </authorList>
    </citation>
    <scope>NUCLEOTIDE SEQUENCE [LARGE SCALE GENOMIC DNA]</scope>
</reference>
<dbReference type="Proteomes" id="UP000258476">
    <property type="component" value="Chromosome"/>
</dbReference>
<sequence>MSISATSTQNQEPLNLFSKGSEARGKLTHFIIHCVIQTLVLTILIAGIIALGCCMHSMFFIFLLAIIPVYISLRNLATDKLRDLYITFKVYPSEDKIYDIVFF</sequence>
<gene>
    <name evidence="2" type="ORF">C834K_0241</name>
</gene>
<keyword evidence="1" id="KW-0472">Membrane</keyword>
<proteinExistence type="predicted"/>
<feature type="transmembrane region" description="Helical" evidence="1">
    <location>
        <begin position="27"/>
        <end position="49"/>
    </location>
</feature>
<keyword evidence="1" id="KW-1133">Transmembrane helix</keyword>
<evidence type="ECO:0000313" key="2">
    <source>
        <dbReference type="EMBL" id="SYX08713.1"/>
    </source>
</evidence>
<dbReference type="RefSeq" id="WP_117273904.1">
    <property type="nucleotide sequence ID" value="NZ_LS992154.1"/>
</dbReference>
<name>A0A3B0PNI2_9CHLA</name>
<dbReference type="AlphaFoldDB" id="A0A3B0PNI2"/>
<dbReference type="EMBL" id="LS992154">
    <property type="protein sequence ID" value="SYX08713.1"/>
    <property type="molecule type" value="Genomic_DNA"/>
</dbReference>
<feature type="transmembrane region" description="Helical" evidence="1">
    <location>
        <begin position="55"/>
        <end position="73"/>
    </location>
</feature>
<organism evidence="2 3">
    <name type="scientific">Chlamydia poikilotherma</name>
    <dbReference type="NCBI Taxonomy" id="1967783"/>
    <lineage>
        <taxon>Bacteria</taxon>
        <taxon>Pseudomonadati</taxon>
        <taxon>Chlamydiota</taxon>
        <taxon>Chlamydiia</taxon>
        <taxon>Chlamydiales</taxon>
        <taxon>Chlamydiaceae</taxon>
        <taxon>Chlamydia/Chlamydophila group</taxon>
        <taxon>Chlamydia</taxon>
    </lineage>
</organism>
<dbReference type="OrthoDB" id="18604at2"/>
<protein>
    <submittedName>
        <fullName evidence="2">Uncharacterized protein</fullName>
    </submittedName>
</protein>
<evidence type="ECO:0000256" key="1">
    <source>
        <dbReference type="SAM" id="Phobius"/>
    </source>
</evidence>
<dbReference type="KEGG" id="chla:C834K_0241"/>
<evidence type="ECO:0000313" key="3">
    <source>
        <dbReference type="Proteomes" id="UP000258476"/>
    </source>
</evidence>